<feature type="compositionally biased region" description="Low complexity" evidence="1">
    <location>
        <begin position="717"/>
        <end position="726"/>
    </location>
</feature>
<gene>
    <name evidence="3" type="ORF">Ahy_B09g098728</name>
</gene>
<accession>A0A444XSP9</accession>
<feature type="compositionally biased region" description="Basic residues" evidence="1">
    <location>
        <begin position="640"/>
        <end position="650"/>
    </location>
</feature>
<name>A0A444XSP9_ARAHY</name>
<evidence type="ECO:0000313" key="4">
    <source>
        <dbReference type="Proteomes" id="UP000289738"/>
    </source>
</evidence>
<evidence type="ECO:0000259" key="2">
    <source>
        <dbReference type="Pfam" id="PF26130"/>
    </source>
</evidence>
<feature type="compositionally biased region" description="Polar residues" evidence="1">
    <location>
        <begin position="667"/>
        <end position="689"/>
    </location>
</feature>
<proteinExistence type="predicted"/>
<reference evidence="3 4" key="1">
    <citation type="submission" date="2019-01" db="EMBL/GenBank/DDBJ databases">
        <title>Sequencing of cultivated peanut Arachis hypogaea provides insights into genome evolution and oil improvement.</title>
        <authorList>
            <person name="Chen X."/>
        </authorList>
    </citation>
    <scope>NUCLEOTIDE SEQUENCE [LARGE SCALE GENOMIC DNA]</scope>
    <source>
        <strain evidence="4">cv. Fuhuasheng</strain>
        <tissue evidence="3">Leaves</tissue>
    </source>
</reference>
<dbReference type="Proteomes" id="UP000289738">
    <property type="component" value="Chromosome B09"/>
</dbReference>
<comment type="caution">
    <text evidence="3">The sequence shown here is derived from an EMBL/GenBank/DDBJ whole genome shotgun (WGS) entry which is preliminary data.</text>
</comment>
<evidence type="ECO:0000313" key="3">
    <source>
        <dbReference type="EMBL" id="RYQ92496.1"/>
    </source>
</evidence>
<dbReference type="PANTHER" id="PTHR31973:SF187">
    <property type="entry name" value="MUTATOR TRANSPOSASE MUDRA PROTEIN"/>
    <property type="match status" value="1"/>
</dbReference>
<dbReference type="InterPro" id="IPR058594">
    <property type="entry name" value="PB1-like_dom_pln"/>
</dbReference>
<dbReference type="PANTHER" id="PTHR31973">
    <property type="entry name" value="POLYPROTEIN, PUTATIVE-RELATED"/>
    <property type="match status" value="1"/>
</dbReference>
<dbReference type="EMBL" id="SDMP01000019">
    <property type="protein sequence ID" value="RYQ92496.1"/>
    <property type="molecule type" value="Genomic_DNA"/>
</dbReference>
<feature type="compositionally biased region" description="Basic residues" evidence="1">
    <location>
        <begin position="601"/>
        <end position="610"/>
    </location>
</feature>
<organism evidence="3 4">
    <name type="scientific">Arachis hypogaea</name>
    <name type="common">Peanut</name>
    <dbReference type="NCBI Taxonomy" id="3818"/>
    <lineage>
        <taxon>Eukaryota</taxon>
        <taxon>Viridiplantae</taxon>
        <taxon>Streptophyta</taxon>
        <taxon>Embryophyta</taxon>
        <taxon>Tracheophyta</taxon>
        <taxon>Spermatophyta</taxon>
        <taxon>Magnoliopsida</taxon>
        <taxon>eudicotyledons</taxon>
        <taxon>Gunneridae</taxon>
        <taxon>Pentapetalae</taxon>
        <taxon>rosids</taxon>
        <taxon>fabids</taxon>
        <taxon>Fabales</taxon>
        <taxon>Fabaceae</taxon>
        <taxon>Papilionoideae</taxon>
        <taxon>50 kb inversion clade</taxon>
        <taxon>dalbergioids sensu lato</taxon>
        <taxon>Dalbergieae</taxon>
        <taxon>Pterocarpus clade</taxon>
        <taxon>Arachis</taxon>
    </lineage>
</organism>
<feature type="domain" description="PB1-like" evidence="2">
    <location>
        <begin position="3"/>
        <end position="102"/>
    </location>
</feature>
<feature type="region of interest" description="Disordered" evidence="1">
    <location>
        <begin position="143"/>
        <end position="250"/>
    </location>
</feature>
<keyword evidence="4" id="KW-1185">Reference proteome</keyword>
<feature type="compositionally biased region" description="Polar residues" evidence="1">
    <location>
        <begin position="696"/>
        <end position="706"/>
    </location>
</feature>
<protein>
    <recommendedName>
        <fullName evidence="2">PB1-like domain-containing protein</fullName>
    </recommendedName>
</protein>
<feature type="compositionally biased region" description="Acidic residues" evidence="1">
    <location>
        <begin position="161"/>
        <end position="177"/>
    </location>
</feature>
<evidence type="ECO:0000256" key="1">
    <source>
        <dbReference type="SAM" id="MobiDB-lite"/>
    </source>
</evidence>
<sequence length="756" mass="85226">MSDFSVKIYHQGRFRLEGGAVRYLGGETSIVDFCNDDKWSLIEVYEIVSIQGYLKKDIAAMWYKAVNARLEDELTMLKNDKDAMDMARIGVRDDMVEVYVVHKTSEVGEDVQPGQITAPAEGSVQAGPGPIVVYEGPGVGLGSILATDGPTEKDEVGPNDAVEEEDEGSETTDDDDYEPRGSESSWSSESIARNASDESLGFGDSDDDREGAEGLVDVNITEEGQKKSIPSQSQGQSSQPATPTVGKKKIVGGFGDEDVGYNSEDFLDIPLSDDKEDMGKRFPIHRPLKNMSEYKWEVGTLYVSREEFKDCVTAYAVSSGRGLRFSKVDLRRVKVECVEGCEWYAYCEKMKHERSWQLKSCNNKHNYSRELKIGIMHAKWLSKVFLNKIAENPKIKLTTLMRKAYTKWNVELTKSKASRVRQFALDELQETYIEQYRRLYDYCHELLKTNLGFVCRPRCDTLVNSMCEVFNSVLVEAREKPIVTMLEDIRVYIMKRCADNRDRIMPYNRDVLPRIRIKVEKQAELSGNWVSVKFQLSGIPCAHAMTCIRKMCFNVDTYVSGYYKKAAYISCYQHVVFPVNGPNLWDRTQMEDVLPPTYRKPIGRPKKKRTRAADEQSSRTGLSREGQQQKCSYCLCSGHNKRSCPKKRKVTPSPARGVRKSVRLSAKTPSSKASESGNRNQKGSNNKSPSHPKRNSGVSSQQSQATVKRAKVDHSQTASAPAPTTARVLSTPVKRVSQSTLRFMARTPPRAWKNLE</sequence>
<feature type="region of interest" description="Disordered" evidence="1">
    <location>
        <begin position="110"/>
        <end position="131"/>
    </location>
</feature>
<feature type="region of interest" description="Disordered" evidence="1">
    <location>
        <begin position="640"/>
        <end position="756"/>
    </location>
</feature>
<dbReference type="AlphaFoldDB" id="A0A444XSP9"/>
<dbReference type="Pfam" id="PF26130">
    <property type="entry name" value="PB1-like"/>
    <property type="match status" value="1"/>
</dbReference>
<feature type="compositionally biased region" description="Low complexity" evidence="1">
    <location>
        <begin position="227"/>
        <end position="240"/>
    </location>
</feature>
<feature type="region of interest" description="Disordered" evidence="1">
    <location>
        <begin position="595"/>
        <end position="624"/>
    </location>
</feature>